<dbReference type="InterPro" id="IPR006175">
    <property type="entry name" value="YjgF/YER057c/UK114"/>
</dbReference>
<accession>A0A1B6E4M8</accession>
<dbReference type="FunFam" id="3.30.1330.40:FF:000001">
    <property type="entry name" value="L-PSP family endoribonuclease"/>
    <property type="match status" value="1"/>
</dbReference>
<comment type="similarity">
    <text evidence="1">Belongs to the RutC family.</text>
</comment>
<organism evidence="2">
    <name type="scientific">Clastoptera arizonana</name>
    <name type="common">Arizona spittle bug</name>
    <dbReference type="NCBI Taxonomy" id="38151"/>
    <lineage>
        <taxon>Eukaryota</taxon>
        <taxon>Metazoa</taxon>
        <taxon>Ecdysozoa</taxon>
        <taxon>Arthropoda</taxon>
        <taxon>Hexapoda</taxon>
        <taxon>Insecta</taxon>
        <taxon>Pterygota</taxon>
        <taxon>Neoptera</taxon>
        <taxon>Paraneoptera</taxon>
        <taxon>Hemiptera</taxon>
        <taxon>Auchenorrhyncha</taxon>
        <taxon>Cercopoidea</taxon>
        <taxon>Clastopteridae</taxon>
        <taxon>Clastoptera</taxon>
    </lineage>
</organism>
<dbReference type="NCBIfam" id="TIGR00004">
    <property type="entry name" value="Rid family detoxifying hydrolase"/>
    <property type="match status" value="1"/>
</dbReference>
<name>A0A1B6E4M8_9HEMI</name>
<dbReference type="InterPro" id="IPR006056">
    <property type="entry name" value="RidA"/>
</dbReference>
<dbReference type="AlphaFoldDB" id="A0A1B6E4M8"/>
<dbReference type="SUPFAM" id="SSF55298">
    <property type="entry name" value="YjgF-like"/>
    <property type="match status" value="1"/>
</dbReference>
<dbReference type="GO" id="GO:0005829">
    <property type="term" value="C:cytosol"/>
    <property type="evidence" value="ECO:0007669"/>
    <property type="project" value="TreeGrafter"/>
</dbReference>
<dbReference type="EMBL" id="GEDC01004430">
    <property type="protein sequence ID" value="JAS32868.1"/>
    <property type="molecule type" value="Transcribed_RNA"/>
</dbReference>
<dbReference type="Pfam" id="PF01042">
    <property type="entry name" value="Ribonuc_L-PSP"/>
    <property type="match status" value="1"/>
</dbReference>
<dbReference type="CDD" id="cd00448">
    <property type="entry name" value="YjgF_YER057c_UK114_family"/>
    <property type="match status" value="1"/>
</dbReference>
<gene>
    <name evidence="2" type="ORF">g.6097</name>
</gene>
<sequence>METRKIVIKTKNAPEPLGPYSQAIVVGNMVYVSGVIGLDPKTNELVEGGVQNETTQVLLNLGAVLEAAKSSFSEILKTTIFLENMNDFAVVNEKYKNCFKNDFPARSTIQVAKLPKNAKVEIEVIATTNNIK</sequence>
<dbReference type="InterPro" id="IPR019897">
    <property type="entry name" value="RidA_CS"/>
</dbReference>
<dbReference type="GO" id="GO:0019239">
    <property type="term" value="F:deaminase activity"/>
    <property type="evidence" value="ECO:0007669"/>
    <property type="project" value="TreeGrafter"/>
</dbReference>
<evidence type="ECO:0000256" key="1">
    <source>
        <dbReference type="ARBA" id="ARBA00010552"/>
    </source>
</evidence>
<dbReference type="InterPro" id="IPR035959">
    <property type="entry name" value="RutC-like_sf"/>
</dbReference>
<evidence type="ECO:0000313" key="2">
    <source>
        <dbReference type="EMBL" id="JAS32868.1"/>
    </source>
</evidence>
<proteinExistence type="inferred from homology"/>
<dbReference type="PANTHER" id="PTHR11803:SF39">
    <property type="entry name" value="2-IMINOBUTANOATE_2-IMINOPROPANOATE DEAMINASE"/>
    <property type="match status" value="1"/>
</dbReference>
<protein>
    <submittedName>
        <fullName evidence="2">Uncharacterized protein</fullName>
    </submittedName>
</protein>
<dbReference type="Gene3D" id="3.30.1330.40">
    <property type="entry name" value="RutC-like"/>
    <property type="match status" value="1"/>
</dbReference>
<dbReference type="PANTHER" id="PTHR11803">
    <property type="entry name" value="2-IMINOBUTANOATE/2-IMINOPROPANOATE DEAMINASE RIDA"/>
    <property type="match status" value="1"/>
</dbReference>
<dbReference type="PROSITE" id="PS01094">
    <property type="entry name" value="UPF0076"/>
    <property type="match status" value="1"/>
</dbReference>
<reference evidence="2" key="1">
    <citation type="submission" date="2015-12" db="EMBL/GenBank/DDBJ databases">
        <title>De novo transcriptome assembly of four potential Pierce s Disease insect vectors from Arizona vineyards.</title>
        <authorList>
            <person name="Tassone E.E."/>
        </authorList>
    </citation>
    <scope>NUCLEOTIDE SEQUENCE</scope>
</reference>